<evidence type="ECO:0000256" key="10">
    <source>
        <dbReference type="ARBA" id="ARBA00069956"/>
    </source>
</evidence>
<dbReference type="InterPro" id="IPR036259">
    <property type="entry name" value="MFS_trans_sf"/>
</dbReference>
<feature type="region of interest" description="Disordered" evidence="12">
    <location>
        <begin position="598"/>
        <end position="666"/>
    </location>
</feature>
<feature type="transmembrane region" description="Helical" evidence="13">
    <location>
        <begin position="395"/>
        <end position="414"/>
    </location>
</feature>
<feature type="transmembrane region" description="Helical" evidence="13">
    <location>
        <begin position="136"/>
        <end position="155"/>
    </location>
</feature>
<feature type="region of interest" description="Disordered" evidence="12">
    <location>
        <begin position="1"/>
        <end position="95"/>
    </location>
</feature>
<feature type="transmembrane region" description="Helical" evidence="13">
    <location>
        <begin position="291"/>
        <end position="311"/>
    </location>
</feature>
<dbReference type="PROSITE" id="PS50850">
    <property type="entry name" value="MFS"/>
    <property type="match status" value="1"/>
</dbReference>
<comment type="function">
    <text evidence="9">Efflux pump; part of the gene cluster that mediates the biosynthesis of dothistromin (DOTH), a polyketide toxin very similar in structure to the aflatoxin precursor, versicolorin B. One function of dotC may be to transport early-stage dothistromin biosynthetic intermediates from the cytoplasm into vacuoles, thereby affecting the rate of dothistromin production.</text>
</comment>
<evidence type="ECO:0000256" key="12">
    <source>
        <dbReference type="SAM" id="MobiDB-lite"/>
    </source>
</evidence>
<feature type="transmembrane region" description="Helical" evidence="13">
    <location>
        <begin position="192"/>
        <end position="213"/>
    </location>
</feature>
<feature type="transmembrane region" description="Helical" evidence="13">
    <location>
        <begin position="225"/>
        <end position="247"/>
    </location>
</feature>
<feature type="transmembrane region" description="Helical" evidence="13">
    <location>
        <begin position="323"/>
        <end position="342"/>
    </location>
</feature>
<name>A0A4Z1P1A7_9PEZI</name>
<comment type="caution">
    <text evidence="15">The sequence shown here is derived from an EMBL/GenBank/DDBJ whole genome shotgun (WGS) entry which is preliminary data.</text>
</comment>
<accession>A0A4Z1P1A7</accession>
<dbReference type="AlphaFoldDB" id="A0A4Z1P1A7"/>
<evidence type="ECO:0000256" key="11">
    <source>
        <dbReference type="ARBA" id="ARBA00083178"/>
    </source>
</evidence>
<evidence type="ECO:0000256" key="5">
    <source>
        <dbReference type="ARBA" id="ARBA00022554"/>
    </source>
</evidence>
<dbReference type="PANTHER" id="PTHR23501">
    <property type="entry name" value="MAJOR FACILITATOR SUPERFAMILY"/>
    <property type="match status" value="1"/>
</dbReference>
<evidence type="ECO:0000256" key="7">
    <source>
        <dbReference type="ARBA" id="ARBA00022989"/>
    </source>
</evidence>
<feature type="transmembrane region" description="Helical" evidence="13">
    <location>
        <begin position="571"/>
        <end position="589"/>
    </location>
</feature>
<proteinExistence type="inferred from homology"/>
<reference evidence="15 16" key="1">
    <citation type="submission" date="2019-04" db="EMBL/GenBank/DDBJ databases">
        <title>High contiguity whole genome sequence and gene annotation resource for two Venturia nashicola isolates.</title>
        <authorList>
            <person name="Prokchorchik M."/>
            <person name="Won K."/>
            <person name="Lee Y."/>
            <person name="Choi E.D."/>
            <person name="Segonzac C."/>
            <person name="Sohn K.H."/>
        </authorList>
    </citation>
    <scope>NUCLEOTIDE SEQUENCE [LARGE SCALE GENOMIC DNA]</scope>
    <source>
        <strain evidence="15 16">PRI2</strain>
    </source>
</reference>
<dbReference type="OrthoDB" id="10021397at2759"/>
<gene>
    <name evidence="15" type="ORF">E6O75_ATG08236</name>
</gene>
<keyword evidence="8 13" id="KW-0472">Membrane</keyword>
<comment type="subcellular location">
    <subcellularLocation>
        <location evidence="2">Cell membrane</location>
        <topology evidence="2">Multi-pass membrane protein</topology>
    </subcellularLocation>
    <subcellularLocation>
        <location evidence="1">Vacuole membrane</location>
        <topology evidence="1">Multi-pass membrane protein</topology>
    </subcellularLocation>
</comment>
<dbReference type="FunFam" id="1.20.1250.20:FF:000196">
    <property type="entry name" value="MFS toxin efflux pump (AflT)"/>
    <property type="match status" value="1"/>
</dbReference>
<dbReference type="CDD" id="cd17502">
    <property type="entry name" value="MFS_Azr1_MDR_like"/>
    <property type="match status" value="1"/>
</dbReference>
<evidence type="ECO:0000256" key="1">
    <source>
        <dbReference type="ARBA" id="ARBA00004128"/>
    </source>
</evidence>
<feature type="transmembrane region" description="Helical" evidence="13">
    <location>
        <begin position="456"/>
        <end position="478"/>
    </location>
</feature>
<organism evidence="15 16">
    <name type="scientific">Venturia nashicola</name>
    <dbReference type="NCBI Taxonomy" id="86259"/>
    <lineage>
        <taxon>Eukaryota</taxon>
        <taxon>Fungi</taxon>
        <taxon>Dikarya</taxon>
        <taxon>Ascomycota</taxon>
        <taxon>Pezizomycotina</taxon>
        <taxon>Dothideomycetes</taxon>
        <taxon>Pleosporomycetidae</taxon>
        <taxon>Venturiales</taxon>
        <taxon>Venturiaceae</taxon>
        <taxon>Venturia</taxon>
    </lineage>
</organism>
<feature type="compositionally biased region" description="Basic and acidic residues" evidence="12">
    <location>
        <begin position="1"/>
        <end position="13"/>
    </location>
</feature>
<evidence type="ECO:0000256" key="6">
    <source>
        <dbReference type="ARBA" id="ARBA00022692"/>
    </source>
</evidence>
<feature type="transmembrane region" description="Helical" evidence="13">
    <location>
        <begin position="363"/>
        <end position="383"/>
    </location>
</feature>
<evidence type="ECO:0000256" key="3">
    <source>
        <dbReference type="ARBA" id="ARBA00007520"/>
    </source>
</evidence>
<keyword evidence="5" id="KW-0926">Vacuole</keyword>
<evidence type="ECO:0000313" key="16">
    <source>
        <dbReference type="Proteomes" id="UP000298493"/>
    </source>
</evidence>
<evidence type="ECO:0000259" key="14">
    <source>
        <dbReference type="PROSITE" id="PS50850"/>
    </source>
</evidence>
<evidence type="ECO:0000313" key="15">
    <source>
        <dbReference type="EMBL" id="TID17490.1"/>
    </source>
</evidence>
<dbReference type="GO" id="GO:0005774">
    <property type="term" value="C:vacuolar membrane"/>
    <property type="evidence" value="ECO:0007669"/>
    <property type="project" value="UniProtKB-SubCell"/>
</dbReference>
<keyword evidence="16" id="KW-1185">Reference proteome</keyword>
<keyword evidence="4" id="KW-1003">Cell membrane</keyword>
<feature type="compositionally biased region" description="Basic and acidic residues" evidence="12">
    <location>
        <begin position="22"/>
        <end position="32"/>
    </location>
</feature>
<dbReference type="GO" id="GO:0022857">
    <property type="term" value="F:transmembrane transporter activity"/>
    <property type="evidence" value="ECO:0007669"/>
    <property type="project" value="InterPro"/>
</dbReference>
<dbReference type="InterPro" id="IPR011701">
    <property type="entry name" value="MFS"/>
</dbReference>
<feature type="transmembrane region" description="Helical" evidence="13">
    <location>
        <begin position="167"/>
        <end position="186"/>
    </location>
</feature>
<evidence type="ECO:0000256" key="8">
    <source>
        <dbReference type="ARBA" id="ARBA00023136"/>
    </source>
</evidence>
<comment type="similarity">
    <text evidence="3">Belongs to the major facilitator superfamily. TCR/Tet family.</text>
</comment>
<evidence type="ECO:0000256" key="13">
    <source>
        <dbReference type="SAM" id="Phobius"/>
    </source>
</evidence>
<dbReference type="Pfam" id="PF07690">
    <property type="entry name" value="MFS_1"/>
    <property type="match status" value="1"/>
</dbReference>
<sequence length="666" mass="71451">MDSKDLPASESHEALTSQQHRLQREHEDEKETGSGSGSIIDFAPPRRISIKEGFDHDEDSIATTAVDEDRRIPTPNAQPEAPPARVDSPPEEKRSKGRTALIMSALCMAVFLAALDTTIITTALPSISEHFHSSAGYTWIGSAYLLGAAASTPLWGKVSDIFGRKPILLIANVVFFVGSVIAATSVSIPMLIAARAIQGCGGGGLIVLVNICIGDLFSMRSRGAYYGMVGGVWALASAIGPLLGGVFAEKVSWRWCFYINLPLDGAAFLIILFFLNNLHTPRTPIATGLKAIDWVGCLTIVGGTLMLLLGLQFGGEAFPWKSATVICLIVFGILTIALFVVNEWRLAKYPIIPLHIFSQRSNIACLAVCFCHGFVFIGGSYYLPLYFQACLGATPLLSGVYTLSTALSLSFASMATGISIRKTGQYLPPIYAGLSIMTLGYGLFTNLDAHSSWAKIILYQIVAGIGIGPLFQAPLIALQSLIPPKDIAAGTSTFQFTRNLATSISVVIGGVVFQNTVSQQSTRLTQILGPSLASRLSGFSAVANVALIDSLPTSQKSQVRDIFADSIHNLWIMYVCFAGLGLLVSLLITKQALKREHETTKTGLEEEEMKRKERVEKRRSKKDLEKSKGEMGRSRDTLGGGGVVLQKNEKTEGGVMAGKNGVAGAK</sequence>
<dbReference type="PANTHER" id="PTHR23501:SF102">
    <property type="entry name" value="DRUG TRANSPORTER, PUTATIVE (AFU_ORTHOLOGUE AFUA_3G08530)-RELATED"/>
    <property type="match status" value="1"/>
</dbReference>
<protein>
    <recommendedName>
        <fullName evidence="10">Efflux pump dotC</fullName>
    </recommendedName>
    <alternativeName>
        <fullName evidence="11">Dothistromin biosynthesis protein C</fullName>
    </alternativeName>
</protein>
<evidence type="ECO:0000256" key="4">
    <source>
        <dbReference type="ARBA" id="ARBA00022475"/>
    </source>
</evidence>
<feature type="domain" description="Major facilitator superfamily (MFS) profile" evidence="14">
    <location>
        <begin position="102"/>
        <end position="593"/>
    </location>
</feature>
<feature type="compositionally biased region" description="Basic and acidic residues" evidence="12">
    <location>
        <begin position="598"/>
        <end position="636"/>
    </location>
</feature>
<dbReference type="FunFam" id="1.20.1720.10:FF:000014">
    <property type="entry name" value="MFS drug transporter, putative"/>
    <property type="match status" value="1"/>
</dbReference>
<feature type="transmembrane region" description="Helical" evidence="13">
    <location>
        <begin position="259"/>
        <end position="279"/>
    </location>
</feature>
<dbReference type="GO" id="GO:0005886">
    <property type="term" value="C:plasma membrane"/>
    <property type="evidence" value="ECO:0007669"/>
    <property type="project" value="UniProtKB-SubCell"/>
</dbReference>
<dbReference type="Gene3D" id="1.20.1250.20">
    <property type="entry name" value="MFS general substrate transporter like domains"/>
    <property type="match status" value="1"/>
</dbReference>
<dbReference type="PRINTS" id="PR01036">
    <property type="entry name" value="TCRTETB"/>
</dbReference>
<dbReference type="EMBL" id="SNSC02000016">
    <property type="protein sequence ID" value="TID17490.1"/>
    <property type="molecule type" value="Genomic_DNA"/>
</dbReference>
<evidence type="ECO:0000256" key="9">
    <source>
        <dbReference type="ARBA" id="ARBA00057269"/>
    </source>
</evidence>
<keyword evidence="6 13" id="KW-0812">Transmembrane</keyword>
<dbReference type="SUPFAM" id="SSF103473">
    <property type="entry name" value="MFS general substrate transporter"/>
    <property type="match status" value="2"/>
</dbReference>
<feature type="transmembrane region" description="Helical" evidence="13">
    <location>
        <begin position="426"/>
        <end position="444"/>
    </location>
</feature>
<dbReference type="InterPro" id="IPR020846">
    <property type="entry name" value="MFS_dom"/>
</dbReference>
<evidence type="ECO:0000256" key="2">
    <source>
        <dbReference type="ARBA" id="ARBA00004651"/>
    </source>
</evidence>
<dbReference type="Proteomes" id="UP000298493">
    <property type="component" value="Unassembled WGS sequence"/>
</dbReference>
<feature type="transmembrane region" description="Helical" evidence="13">
    <location>
        <begin position="100"/>
        <end position="124"/>
    </location>
</feature>
<dbReference type="Gene3D" id="1.20.1720.10">
    <property type="entry name" value="Multidrug resistance protein D"/>
    <property type="match status" value="1"/>
</dbReference>
<keyword evidence="7 13" id="KW-1133">Transmembrane helix</keyword>